<dbReference type="EMBL" id="CM023481">
    <property type="protein sequence ID" value="KAH6948083.1"/>
    <property type="molecule type" value="Genomic_DNA"/>
</dbReference>
<protein>
    <submittedName>
        <fullName evidence="1">Uncharacterized protein</fullName>
    </submittedName>
</protein>
<reference evidence="1" key="1">
    <citation type="submission" date="2020-05" db="EMBL/GenBank/DDBJ databases">
        <title>Large-scale comparative analyses of tick genomes elucidate their genetic diversity and vector capacities.</title>
        <authorList>
            <person name="Jia N."/>
            <person name="Wang J."/>
            <person name="Shi W."/>
            <person name="Du L."/>
            <person name="Sun Y."/>
            <person name="Zhan W."/>
            <person name="Jiang J."/>
            <person name="Wang Q."/>
            <person name="Zhang B."/>
            <person name="Ji P."/>
            <person name="Sakyi L.B."/>
            <person name="Cui X."/>
            <person name="Yuan T."/>
            <person name="Jiang B."/>
            <person name="Yang W."/>
            <person name="Lam T.T.-Y."/>
            <person name="Chang Q."/>
            <person name="Ding S."/>
            <person name="Wang X."/>
            <person name="Zhu J."/>
            <person name="Ruan X."/>
            <person name="Zhao L."/>
            <person name="Wei J."/>
            <person name="Que T."/>
            <person name="Du C."/>
            <person name="Cheng J."/>
            <person name="Dai P."/>
            <person name="Han X."/>
            <person name="Huang E."/>
            <person name="Gao Y."/>
            <person name="Liu J."/>
            <person name="Shao H."/>
            <person name="Ye R."/>
            <person name="Li L."/>
            <person name="Wei W."/>
            <person name="Wang X."/>
            <person name="Wang C."/>
            <person name="Yang T."/>
            <person name="Huo Q."/>
            <person name="Li W."/>
            <person name="Guo W."/>
            <person name="Chen H."/>
            <person name="Zhou L."/>
            <person name="Ni X."/>
            <person name="Tian J."/>
            <person name="Zhou Y."/>
            <person name="Sheng Y."/>
            <person name="Liu T."/>
            <person name="Pan Y."/>
            <person name="Xia L."/>
            <person name="Li J."/>
            <person name="Zhao F."/>
            <person name="Cao W."/>
        </authorList>
    </citation>
    <scope>NUCLEOTIDE SEQUENCE</scope>
    <source>
        <strain evidence="1">Hyas-2018</strain>
    </source>
</reference>
<accession>A0ACB7TM77</accession>
<dbReference type="Proteomes" id="UP000821845">
    <property type="component" value="Chromosome 1"/>
</dbReference>
<proteinExistence type="predicted"/>
<evidence type="ECO:0000313" key="2">
    <source>
        <dbReference type="Proteomes" id="UP000821845"/>
    </source>
</evidence>
<keyword evidence="2" id="KW-1185">Reference proteome</keyword>
<sequence>MWLCGDLCGFPVMVCVVYLVVANGAHSGNADIMRYISEDVNRWTGAKEVLILGDVNGHIQSIDGYEDSNGSLLLETAWALSLEVLNLRPDCEGEFTWCARTSRSSIDYALASPRLAQHVRHIHIDEEGRFSIGSDHNRIKLTISSSVWRPNMNERRAPAVRYLPKAA</sequence>
<evidence type="ECO:0000313" key="1">
    <source>
        <dbReference type="EMBL" id="KAH6948083.1"/>
    </source>
</evidence>
<gene>
    <name evidence="1" type="ORF">HPB50_022808</name>
</gene>
<comment type="caution">
    <text evidence="1">The sequence shown here is derived from an EMBL/GenBank/DDBJ whole genome shotgun (WGS) entry which is preliminary data.</text>
</comment>
<name>A0ACB7TM77_HYAAI</name>
<organism evidence="1 2">
    <name type="scientific">Hyalomma asiaticum</name>
    <name type="common">Tick</name>
    <dbReference type="NCBI Taxonomy" id="266040"/>
    <lineage>
        <taxon>Eukaryota</taxon>
        <taxon>Metazoa</taxon>
        <taxon>Ecdysozoa</taxon>
        <taxon>Arthropoda</taxon>
        <taxon>Chelicerata</taxon>
        <taxon>Arachnida</taxon>
        <taxon>Acari</taxon>
        <taxon>Parasitiformes</taxon>
        <taxon>Ixodida</taxon>
        <taxon>Ixodoidea</taxon>
        <taxon>Ixodidae</taxon>
        <taxon>Hyalomminae</taxon>
        <taxon>Hyalomma</taxon>
    </lineage>
</organism>